<dbReference type="CDD" id="cd04277">
    <property type="entry name" value="ZnMc_serralysin_like"/>
    <property type="match status" value="1"/>
</dbReference>
<accession>A0A7X0UAG2</accession>
<gene>
    <name evidence="2" type="ORF">HNP48_003211</name>
</gene>
<protein>
    <recommendedName>
        <fullName evidence="1">Peptidase metallopeptidase domain-containing protein</fullName>
    </recommendedName>
</protein>
<dbReference type="InterPro" id="IPR024079">
    <property type="entry name" value="MetalloPept_cat_dom_sf"/>
</dbReference>
<feature type="domain" description="Peptidase metallopeptidase" evidence="1">
    <location>
        <begin position="38"/>
        <end position="216"/>
    </location>
</feature>
<name>A0A7X0UAG2_9BURK</name>
<dbReference type="SUPFAM" id="SSF55486">
    <property type="entry name" value="Metalloproteases ('zincins'), catalytic domain"/>
    <property type="match status" value="1"/>
</dbReference>
<reference evidence="2 3" key="1">
    <citation type="submission" date="2020-08" db="EMBL/GenBank/DDBJ databases">
        <title>Functional genomics of gut bacteria from endangered species of beetles.</title>
        <authorList>
            <person name="Carlos-Shanley C."/>
        </authorList>
    </citation>
    <scope>NUCLEOTIDE SEQUENCE [LARGE SCALE GENOMIC DNA]</scope>
    <source>
        <strain evidence="2 3">S00198</strain>
    </source>
</reference>
<dbReference type="InterPro" id="IPR006026">
    <property type="entry name" value="Peptidase_Metallo"/>
</dbReference>
<dbReference type="Proteomes" id="UP000575083">
    <property type="component" value="Unassembled WGS sequence"/>
</dbReference>
<dbReference type="RefSeq" id="WP_184858675.1">
    <property type="nucleotide sequence ID" value="NZ_JACHLK010000006.1"/>
</dbReference>
<dbReference type="Pfam" id="PF13688">
    <property type="entry name" value="Reprolysin_5"/>
    <property type="match status" value="1"/>
</dbReference>
<proteinExistence type="predicted"/>
<dbReference type="SMART" id="SM00235">
    <property type="entry name" value="ZnMc"/>
    <property type="match status" value="1"/>
</dbReference>
<dbReference type="InterPro" id="IPR034033">
    <property type="entry name" value="Serralysin-like"/>
</dbReference>
<comment type="caution">
    <text evidence="2">The sequence shown here is derived from an EMBL/GenBank/DDBJ whole genome shotgun (WGS) entry which is preliminary data.</text>
</comment>
<evidence type="ECO:0000313" key="2">
    <source>
        <dbReference type="EMBL" id="MBB6560535.1"/>
    </source>
</evidence>
<dbReference type="AlphaFoldDB" id="A0A7X0UAG2"/>
<evidence type="ECO:0000313" key="3">
    <source>
        <dbReference type="Proteomes" id="UP000575083"/>
    </source>
</evidence>
<organism evidence="2 3">
    <name type="scientific">Acidovorax soli</name>
    <dbReference type="NCBI Taxonomy" id="592050"/>
    <lineage>
        <taxon>Bacteria</taxon>
        <taxon>Pseudomonadati</taxon>
        <taxon>Pseudomonadota</taxon>
        <taxon>Betaproteobacteria</taxon>
        <taxon>Burkholderiales</taxon>
        <taxon>Comamonadaceae</taxon>
        <taxon>Acidovorax</taxon>
    </lineage>
</organism>
<dbReference type="GO" id="GO:0008270">
    <property type="term" value="F:zinc ion binding"/>
    <property type="evidence" value="ECO:0007669"/>
    <property type="project" value="InterPro"/>
</dbReference>
<dbReference type="GO" id="GO:0008237">
    <property type="term" value="F:metallopeptidase activity"/>
    <property type="evidence" value="ECO:0007669"/>
    <property type="project" value="InterPro"/>
</dbReference>
<dbReference type="EMBL" id="JACHLK010000006">
    <property type="protein sequence ID" value="MBB6560535.1"/>
    <property type="molecule type" value="Genomic_DNA"/>
</dbReference>
<keyword evidence="3" id="KW-1185">Reference proteome</keyword>
<evidence type="ECO:0000259" key="1">
    <source>
        <dbReference type="SMART" id="SM00235"/>
    </source>
</evidence>
<dbReference type="Gene3D" id="3.40.390.10">
    <property type="entry name" value="Collagenase (Catalytic Domain)"/>
    <property type="match status" value="1"/>
</dbReference>
<dbReference type="GO" id="GO:0006508">
    <property type="term" value="P:proteolysis"/>
    <property type="evidence" value="ECO:0007669"/>
    <property type="project" value="InterPro"/>
</dbReference>
<sequence length="438" mass="45199">MATVSDLQRIVYSGNPQADALLDNPSPWNFFPDGRKVLYYTFDASPGSVAATDAGRAITAFNAAQQQATRQILQHAAAVTGITFTEVGSSAQADLHFVATNIPGASTAGLASTFYNYSYNGSQTLTQLNAESVVYLDNVEHAGINNQPTAGGAGYEVLLHEVGHALGLAHPFDSSRPLPAAQDNTNNTVMSYTRAGPYKTTFQAYDLLALDWIYGRDGLGGTWGMNSTNGPTLNFSSQPSGTAGPDVFTSTQANETFNGAAGVDTLVAQGARGGYSLTRKDGGWQLVDGTAGRDGTDTLLQIERVRFSDRSVALDLDGAAGTTARLLGALVGPAGLASRELVGVVLGVVDSGVSQVQLAQLGLNAVLGASATPEQVVALLFGNVVGASADAATVQSLAGLIRSGAYTNASFTVAVANLDINASHIDLVGLSARGLDYV</sequence>